<name>A0A132AG25_SARSC</name>
<evidence type="ECO:0000256" key="1">
    <source>
        <dbReference type="ARBA" id="ARBA00008390"/>
    </source>
</evidence>
<dbReference type="Proteomes" id="UP000070412">
    <property type="component" value="Unassembled WGS sequence"/>
</dbReference>
<dbReference type="PRINTS" id="PR00178">
    <property type="entry name" value="FATTYACIDBP"/>
</dbReference>
<evidence type="ECO:0000313" key="9">
    <source>
        <dbReference type="Proteomes" id="UP000616769"/>
    </source>
</evidence>
<dbReference type="PANTHER" id="PTHR11955">
    <property type="entry name" value="FATTY ACID BINDING PROTEIN"/>
    <property type="match status" value="1"/>
</dbReference>
<gene>
    <name evidence="6" type="ORF">QR98_0084870</name>
    <name evidence="5" type="ORF">SSS_6260</name>
</gene>
<keyword evidence="3" id="KW-0813">Transport</keyword>
<reference evidence="8" key="2">
    <citation type="journal article" date="2020" name="PLoS Negl. Trop. Dis.">
        <title>High-quality nuclear genome for Sarcoptes scabiei-A critical resource for a neglected parasite.</title>
        <authorList>
            <person name="Korhonen P.K."/>
            <person name="Gasser R.B."/>
            <person name="Ma G."/>
            <person name="Wang T."/>
            <person name="Stroehlein A.J."/>
            <person name="Young N.D."/>
            <person name="Ang C.S."/>
            <person name="Fernando D.D."/>
            <person name="Lu H.C."/>
            <person name="Taylor S."/>
            <person name="Reynolds S.L."/>
            <person name="Mofiz E."/>
            <person name="Najaraj S.H."/>
            <person name="Gowda H."/>
            <person name="Madugundu A."/>
            <person name="Renuse S."/>
            <person name="Holt D."/>
            <person name="Pandey A."/>
            <person name="Papenfuss A.T."/>
            <person name="Fischer K."/>
        </authorList>
    </citation>
    <scope>NUCLEOTIDE SEQUENCE [LARGE SCALE GENOMIC DNA]</scope>
</reference>
<dbReference type="InterPro" id="IPR031259">
    <property type="entry name" value="ILBP"/>
</dbReference>
<dbReference type="OMA" id="MPNFAGN"/>
<dbReference type="VEuPathDB" id="VectorBase:SSCA010201"/>
<dbReference type="AlphaFoldDB" id="A0A132AG25"/>
<keyword evidence="2" id="KW-0446">Lipid-binding</keyword>
<dbReference type="InterPro" id="IPR000566">
    <property type="entry name" value="Lipocln_cytosolic_FA-bd_dom"/>
</dbReference>
<evidence type="ECO:0000313" key="5">
    <source>
        <dbReference type="EMBL" id="KAF7494664.1"/>
    </source>
</evidence>
<dbReference type="EnsemblMetazoa" id="SSS_6260s_mrna">
    <property type="protein sequence ID" value="KAF7494664.1"/>
    <property type="gene ID" value="SSS_6260"/>
</dbReference>
<evidence type="ECO:0000256" key="3">
    <source>
        <dbReference type="RuleBase" id="RU003696"/>
    </source>
</evidence>
<evidence type="ECO:0000259" key="4">
    <source>
        <dbReference type="PROSITE" id="PS00214"/>
    </source>
</evidence>
<reference evidence="6 9" key="1">
    <citation type="journal article" date="2015" name="Parasit. Vectors">
        <title>Draft genome of the scabies mite.</title>
        <authorList>
            <person name="Rider S.D.Jr."/>
            <person name="Morgan M.S."/>
            <person name="Arlian L.G."/>
        </authorList>
    </citation>
    <scope>NUCLEOTIDE SEQUENCE [LARGE SCALE GENOMIC DNA]</scope>
    <source>
        <strain evidence="6">Arlian Lab</strain>
    </source>
</reference>
<accession>A0A132AG25</accession>
<dbReference type="GO" id="GO:0008289">
    <property type="term" value="F:lipid binding"/>
    <property type="evidence" value="ECO:0007669"/>
    <property type="project" value="UniProtKB-KW"/>
</dbReference>
<dbReference type="EMBL" id="WVUK01000052">
    <property type="protein sequence ID" value="KAF7494664.1"/>
    <property type="molecule type" value="Genomic_DNA"/>
</dbReference>
<dbReference type="Proteomes" id="UP000616769">
    <property type="component" value="Unassembled WGS sequence"/>
</dbReference>
<keyword evidence="8" id="KW-1185">Reference proteome</keyword>
<reference evidence="7" key="4">
    <citation type="submission" date="2022-06" db="UniProtKB">
        <authorList>
            <consortium name="EnsemblMetazoa"/>
        </authorList>
    </citation>
    <scope>IDENTIFICATION</scope>
</reference>
<dbReference type="InterPro" id="IPR000463">
    <property type="entry name" value="Fatty_acid-bd"/>
</dbReference>
<evidence type="ECO:0000313" key="7">
    <source>
        <dbReference type="EnsemblMetazoa" id="KAF7494664.1"/>
    </source>
</evidence>
<feature type="domain" description="Cytosolic fatty-acid binding proteins" evidence="4">
    <location>
        <begin position="15"/>
        <end position="32"/>
    </location>
</feature>
<dbReference type="EMBL" id="JXLN01014290">
    <property type="protein sequence ID" value="KPM09941.1"/>
    <property type="molecule type" value="Genomic_DNA"/>
</dbReference>
<reference evidence="5" key="3">
    <citation type="submission" date="2020-01" db="EMBL/GenBank/DDBJ databases">
        <authorList>
            <person name="Korhonen P.K.K."/>
            <person name="Guangxu M.G."/>
            <person name="Wang T.W."/>
            <person name="Stroehlein A.J.S."/>
            <person name="Young N.D."/>
            <person name="Ang C.-S.A."/>
            <person name="Fernando D.W.F."/>
            <person name="Lu H.L."/>
            <person name="Taylor S.T."/>
            <person name="Ehtesham M.E.M."/>
            <person name="Najaraj S.H.N."/>
            <person name="Harsha G.H.G."/>
            <person name="Madugundu A.M."/>
            <person name="Renuse S.R."/>
            <person name="Holt D.H."/>
            <person name="Pandey A.P."/>
            <person name="Papenfuss A.P."/>
            <person name="Gasser R.B.G."/>
            <person name="Fischer K.F."/>
        </authorList>
    </citation>
    <scope>NUCLEOTIDE SEQUENCE</scope>
    <source>
        <strain evidence="5">SSS_KF_BRIS2020</strain>
    </source>
</reference>
<dbReference type="SUPFAM" id="SSF50814">
    <property type="entry name" value="Lipocalins"/>
    <property type="match status" value="1"/>
</dbReference>
<protein>
    <submittedName>
        <fullName evidence="5">Fatty acid-binding protein</fullName>
    </submittedName>
    <submittedName>
        <fullName evidence="6">Lipocalin-like protein 3</fullName>
    </submittedName>
</protein>
<organism evidence="6 9">
    <name type="scientific">Sarcoptes scabiei</name>
    <name type="common">Itch mite</name>
    <name type="synonym">Acarus scabiei</name>
    <dbReference type="NCBI Taxonomy" id="52283"/>
    <lineage>
        <taxon>Eukaryota</taxon>
        <taxon>Metazoa</taxon>
        <taxon>Ecdysozoa</taxon>
        <taxon>Arthropoda</taxon>
        <taxon>Chelicerata</taxon>
        <taxon>Arachnida</taxon>
        <taxon>Acari</taxon>
        <taxon>Acariformes</taxon>
        <taxon>Sarcoptiformes</taxon>
        <taxon>Astigmata</taxon>
        <taxon>Psoroptidia</taxon>
        <taxon>Sarcoptoidea</taxon>
        <taxon>Sarcoptidae</taxon>
        <taxon>Sarcoptinae</taxon>
        <taxon>Sarcoptes</taxon>
    </lineage>
</organism>
<dbReference type="InterPro" id="IPR012674">
    <property type="entry name" value="Calycin"/>
</dbReference>
<proteinExistence type="inferred from homology"/>
<dbReference type="SMR" id="A0A132AG25"/>
<dbReference type="CDD" id="cd00742">
    <property type="entry name" value="FABP"/>
    <property type="match status" value="1"/>
</dbReference>
<evidence type="ECO:0000313" key="8">
    <source>
        <dbReference type="Proteomes" id="UP000070412"/>
    </source>
</evidence>
<dbReference type="Gene3D" id="2.40.128.20">
    <property type="match status" value="1"/>
</dbReference>
<dbReference type="OrthoDB" id="412780at2759"/>
<sequence length="144" mass="16701">MASITQSTIPNNFFGKYKLFTSENFDNFLKEIGIGLLKRKLANSTYPTVEFLQDANNDELIYKSHTIIKTSETKFKLGQEFDEDRLDGKRVKSVIEFADGNKFIQTQRDGDLEIKYIREFNGDEIKVTSIANDVKSLRIYKRIE</sequence>
<dbReference type="Pfam" id="PF00061">
    <property type="entry name" value="Lipocalin"/>
    <property type="match status" value="1"/>
</dbReference>
<evidence type="ECO:0000256" key="2">
    <source>
        <dbReference type="ARBA" id="ARBA00023121"/>
    </source>
</evidence>
<dbReference type="PROSITE" id="PS00214">
    <property type="entry name" value="FABP"/>
    <property type="match status" value="1"/>
</dbReference>
<evidence type="ECO:0000313" key="6">
    <source>
        <dbReference type="EMBL" id="KPM09941.1"/>
    </source>
</evidence>
<comment type="similarity">
    <text evidence="1 3">Belongs to the calycin superfamily. Fatty-acid binding protein (FABP) family.</text>
</comment>